<dbReference type="EMBL" id="JAFMPP010000001">
    <property type="protein sequence ID" value="MBO0661163.1"/>
    <property type="molecule type" value="Genomic_DNA"/>
</dbReference>
<evidence type="ECO:0000256" key="1">
    <source>
        <dbReference type="ARBA" id="ARBA00009460"/>
    </source>
</evidence>
<dbReference type="GO" id="GO:0016301">
    <property type="term" value="F:kinase activity"/>
    <property type="evidence" value="ECO:0007669"/>
    <property type="project" value="UniProtKB-UniRule"/>
</dbReference>
<dbReference type="InterPro" id="IPR016477">
    <property type="entry name" value="Fructo-/Ketosamine-3-kinase"/>
</dbReference>
<comment type="caution">
    <text evidence="3">The sequence shown here is derived from an EMBL/GenBank/DDBJ whole genome shotgun (WGS) entry which is preliminary data.</text>
</comment>
<dbReference type="RefSeq" id="WP_207255809.1">
    <property type="nucleotide sequence ID" value="NZ_JAFMPP010000001.1"/>
</dbReference>
<accession>A0A939FSM0</accession>
<dbReference type="Gene3D" id="3.90.1200.10">
    <property type="match status" value="1"/>
</dbReference>
<evidence type="ECO:0000313" key="4">
    <source>
        <dbReference type="Proteomes" id="UP000664122"/>
    </source>
</evidence>
<organism evidence="3 4">
    <name type="scientific">Jiella flava</name>
    <dbReference type="NCBI Taxonomy" id="2816857"/>
    <lineage>
        <taxon>Bacteria</taxon>
        <taxon>Pseudomonadati</taxon>
        <taxon>Pseudomonadota</taxon>
        <taxon>Alphaproteobacteria</taxon>
        <taxon>Hyphomicrobiales</taxon>
        <taxon>Aurantimonadaceae</taxon>
        <taxon>Jiella</taxon>
    </lineage>
</organism>
<sequence length="268" mass="28853">MSPLANRAAALLGGAVASTRHFAGGSLSSVEWVRLADGREMLVKSGPAPEVEARMLRTLGEAGVPVPQVLAADDQVLAITRLADDCSLSAAWGDLGAALRRLHAKTAVRYGFADDYAFARLKIVNRCDDDWPRFYAENRLLAAARGTGAPIERRVEALCARLHDRLPKQPRASLLHGDLWSGNVLTFAGRVSGLIDPAAYYGDGEIDIAMLGLFARPSAEFFEAYGPLPAGHHERAPIYALWPALVHLNLFGSGYRGMVEAYLAQAGF</sequence>
<keyword evidence="4" id="KW-1185">Reference proteome</keyword>
<dbReference type="SUPFAM" id="SSF56112">
    <property type="entry name" value="Protein kinase-like (PK-like)"/>
    <property type="match status" value="1"/>
</dbReference>
<dbReference type="Proteomes" id="UP000664122">
    <property type="component" value="Unassembled WGS sequence"/>
</dbReference>
<dbReference type="PIRSF" id="PIRSF006221">
    <property type="entry name" value="Ketosamine-3-kinase"/>
    <property type="match status" value="1"/>
</dbReference>
<keyword evidence="2" id="KW-0808">Transferase</keyword>
<dbReference type="PANTHER" id="PTHR12149:SF8">
    <property type="entry name" value="PROTEIN-RIBULOSAMINE 3-KINASE"/>
    <property type="match status" value="1"/>
</dbReference>
<dbReference type="InterPro" id="IPR011009">
    <property type="entry name" value="Kinase-like_dom_sf"/>
</dbReference>
<dbReference type="AlphaFoldDB" id="A0A939FSM0"/>
<comment type="similarity">
    <text evidence="1 2">Belongs to the fructosamine kinase family.</text>
</comment>
<evidence type="ECO:0000256" key="2">
    <source>
        <dbReference type="PIRNR" id="PIRNR006221"/>
    </source>
</evidence>
<reference evidence="3" key="1">
    <citation type="submission" date="2021-03" db="EMBL/GenBank/DDBJ databases">
        <title>Whole genome sequence of Jiella sp. CQZ9-1.</title>
        <authorList>
            <person name="Tuo L."/>
        </authorList>
    </citation>
    <scope>NUCLEOTIDE SEQUENCE</scope>
    <source>
        <strain evidence="3">CQZ9-1</strain>
    </source>
</reference>
<gene>
    <name evidence="3" type="ORF">J1C48_01120</name>
</gene>
<evidence type="ECO:0000313" key="3">
    <source>
        <dbReference type="EMBL" id="MBO0661163.1"/>
    </source>
</evidence>
<keyword evidence="2 3" id="KW-0418">Kinase</keyword>
<name>A0A939FSM0_9HYPH</name>
<dbReference type="PANTHER" id="PTHR12149">
    <property type="entry name" value="FRUCTOSAMINE 3 KINASE-RELATED PROTEIN"/>
    <property type="match status" value="1"/>
</dbReference>
<dbReference type="Pfam" id="PF03881">
    <property type="entry name" value="Fructosamin_kin"/>
    <property type="match status" value="1"/>
</dbReference>
<protein>
    <submittedName>
        <fullName evidence="3">Fructosamine kinase family protein</fullName>
    </submittedName>
</protein>
<dbReference type="Gene3D" id="3.30.200.20">
    <property type="entry name" value="Phosphorylase Kinase, domain 1"/>
    <property type="match status" value="1"/>
</dbReference>
<proteinExistence type="inferred from homology"/>